<keyword evidence="4 6" id="KW-1133">Transmembrane helix</keyword>
<sequence>MPLMMAAYTLQYIDKSAMSYAAIFTFRADTNLSPHQYQWLGSAYYFGYLAFSLPNAYFLQKFPLKRYLGACILVWGVMLVLMSVFRTFAGLCFCRVALGMSEGVITPGFVLLISRFYKREEQPLRVGIWYCCNGLGSFIGGLISYGTGHIDAGPHIPNWIWIFVINGTMTIIVGVVFLWICPEQAESAWFLTPEERMMGKERVRGNMSSLESKVWKWDGMGEALLPWRDLQGWILFLLVTSYCIPNGGLGNFLHLILQSYGFSPLQTILVGLPQAAAQVFIALTGSYIARRFKNSRTIVMMIFVLPSLAGVSIQYATRNTGALLFGYYILPGFVAGVGQAFAMPGANATGYTKRCTVSSMVYVAYSMGNIIGPHFFDSTENPPYRSGMFTCIICFSISIPLALGLRLLYRRQNKRRDEIMAAAGKSHDPTLGTFEDVTDQQNLNFRYHL</sequence>
<evidence type="ECO:0000256" key="2">
    <source>
        <dbReference type="ARBA" id="ARBA00022448"/>
    </source>
</evidence>
<dbReference type="PANTHER" id="PTHR43791:SF81">
    <property type="entry name" value="TRANSPORTER, PUTATIVE (AFU_ORTHOLOGUE AFUA_7G01190)-RELATED"/>
    <property type="match status" value="1"/>
</dbReference>
<dbReference type="PANTHER" id="PTHR43791">
    <property type="entry name" value="PERMEASE-RELATED"/>
    <property type="match status" value="1"/>
</dbReference>
<feature type="transmembrane region" description="Helical" evidence="6">
    <location>
        <begin position="37"/>
        <end position="58"/>
    </location>
</feature>
<reference evidence="8" key="1">
    <citation type="submission" date="2020-04" db="EMBL/GenBank/DDBJ databases">
        <title>Analysis of mating type loci in Filobasidium floriforme.</title>
        <authorList>
            <person name="Nowrousian M."/>
        </authorList>
    </citation>
    <scope>NUCLEOTIDE SEQUENCE</scope>
    <source>
        <strain evidence="8">CBS 6242</strain>
    </source>
</reference>
<dbReference type="InterPro" id="IPR020846">
    <property type="entry name" value="MFS_dom"/>
</dbReference>
<feature type="transmembrane region" description="Helical" evidence="6">
    <location>
        <begin position="159"/>
        <end position="181"/>
    </location>
</feature>
<evidence type="ECO:0000259" key="7">
    <source>
        <dbReference type="PROSITE" id="PS50850"/>
    </source>
</evidence>
<feature type="transmembrane region" description="Helical" evidence="6">
    <location>
        <begin position="387"/>
        <end position="409"/>
    </location>
</feature>
<gene>
    <name evidence="8" type="ORF">FFLO_03708</name>
</gene>
<feature type="transmembrane region" description="Helical" evidence="6">
    <location>
        <begin position="67"/>
        <end position="89"/>
    </location>
</feature>
<evidence type="ECO:0000313" key="9">
    <source>
        <dbReference type="Proteomes" id="UP000812966"/>
    </source>
</evidence>
<dbReference type="GO" id="GO:0016020">
    <property type="term" value="C:membrane"/>
    <property type="evidence" value="ECO:0007669"/>
    <property type="project" value="UniProtKB-SubCell"/>
</dbReference>
<proteinExistence type="predicted"/>
<dbReference type="AlphaFoldDB" id="A0A8K0JK74"/>
<evidence type="ECO:0000256" key="3">
    <source>
        <dbReference type="ARBA" id="ARBA00022692"/>
    </source>
</evidence>
<accession>A0A8K0JK74</accession>
<comment type="subcellular location">
    <subcellularLocation>
        <location evidence="1">Membrane</location>
        <topology evidence="1">Multi-pass membrane protein</topology>
    </subcellularLocation>
</comment>
<evidence type="ECO:0000256" key="5">
    <source>
        <dbReference type="ARBA" id="ARBA00023136"/>
    </source>
</evidence>
<dbReference type="InterPro" id="IPR036259">
    <property type="entry name" value="MFS_trans_sf"/>
</dbReference>
<feature type="transmembrane region" description="Helical" evidence="6">
    <location>
        <begin position="126"/>
        <end position="147"/>
    </location>
</feature>
<evidence type="ECO:0000256" key="4">
    <source>
        <dbReference type="ARBA" id="ARBA00022989"/>
    </source>
</evidence>
<evidence type="ECO:0000313" key="8">
    <source>
        <dbReference type="EMBL" id="KAG7532240.1"/>
    </source>
</evidence>
<evidence type="ECO:0000256" key="6">
    <source>
        <dbReference type="SAM" id="Phobius"/>
    </source>
</evidence>
<keyword evidence="2" id="KW-0813">Transport</keyword>
<protein>
    <recommendedName>
        <fullName evidence="7">Major facilitator superfamily (MFS) profile domain-containing protein</fullName>
    </recommendedName>
</protein>
<comment type="caution">
    <text evidence="8">The sequence shown here is derived from an EMBL/GenBank/DDBJ whole genome shotgun (WGS) entry which is preliminary data.</text>
</comment>
<feature type="transmembrane region" description="Helical" evidence="6">
    <location>
        <begin position="268"/>
        <end position="289"/>
    </location>
</feature>
<name>A0A8K0JK74_9TREE</name>
<dbReference type="Pfam" id="PF07690">
    <property type="entry name" value="MFS_1"/>
    <property type="match status" value="1"/>
</dbReference>
<keyword evidence="9" id="KW-1185">Reference proteome</keyword>
<feature type="transmembrane region" description="Helical" evidence="6">
    <location>
        <begin position="322"/>
        <end position="343"/>
    </location>
</feature>
<feature type="transmembrane region" description="Helical" evidence="6">
    <location>
        <begin position="355"/>
        <end position="375"/>
    </location>
</feature>
<organism evidence="8 9">
    <name type="scientific">Filobasidium floriforme</name>
    <dbReference type="NCBI Taxonomy" id="5210"/>
    <lineage>
        <taxon>Eukaryota</taxon>
        <taxon>Fungi</taxon>
        <taxon>Dikarya</taxon>
        <taxon>Basidiomycota</taxon>
        <taxon>Agaricomycotina</taxon>
        <taxon>Tremellomycetes</taxon>
        <taxon>Filobasidiales</taxon>
        <taxon>Filobasidiaceae</taxon>
        <taxon>Filobasidium</taxon>
    </lineage>
</organism>
<keyword evidence="3 6" id="KW-0812">Transmembrane</keyword>
<dbReference type="EMBL" id="JABELV010000070">
    <property type="protein sequence ID" value="KAG7532240.1"/>
    <property type="molecule type" value="Genomic_DNA"/>
</dbReference>
<dbReference type="OrthoDB" id="6730379at2759"/>
<evidence type="ECO:0000256" key="1">
    <source>
        <dbReference type="ARBA" id="ARBA00004141"/>
    </source>
</evidence>
<keyword evidence="5 6" id="KW-0472">Membrane</keyword>
<dbReference type="Gene3D" id="1.20.1250.20">
    <property type="entry name" value="MFS general substrate transporter like domains"/>
    <property type="match status" value="2"/>
</dbReference>
<feature type="transmembrane region" description="Helical" evidence="6">
    <location>
        <begin position="95"/>
        <end position="114"/>
    </location>
</feature>
<feature type="transmembrane region" description="Helical" evidence="6">
    <location>
        <begin position="298"/>
        <end position="316"/>
    </location>
</feature>
<dbReference type="Proteomes" id="UP000812966">
    <property type="component" value="Unassembled WGS sequence"/>
</dbReference>
<dbReference type="GO" id="GO:0022857">
    <property type="term" value="F:transmembrane transporter activity"/>
    <property type="evidence" value="ECO:0007669"/>
    <property type="project" value="InterPro"/>
</dbReference>
<feature type="domain" description="Major facilitator superfamily (MFS) profile" evidence="7">
    <location>
        <begin position="1"/>
        <end position="414"/>
    </location>
</feature>
<feature type="transmembrane region" description="Helical" evidence="6">
    <location>
        <begin position="233"/>
        <end position="256"/>
    </location>
</feature>
<dbReference type="SUPFAM" id="SSF103473">
    <property type="entry name" value="MFS general substrate transporter"/>
    <property type="match status" value="1"/>
</dbReference>
<dbReference type="PROSITE" id="PS50850">
    <property type="entry name" value="MFS"/>
    <property type="match status" value="1"/>
</dbReference>
<dbReference type="InterPro" id="IPR011701">
    <property type="entry name" value="MFS"/>
</dbReference>